<dbReference type="AlphaFoldDB" id="A0A090N8C9"/>
<accession>A0A090N8C9</accession>
<proteinExistence type="predicted"/>
<dbReference type="EMBL" id="CCAZ020000002">
    <property type="protein sequence ID" value="CEG09918.1"/>
    <property type="molecule type" value="Genomic_DNA"/>
</dbReference>
<reference evidence="1 2" key="1">
    <citation type="journal article" date="2014" name="Genome Announc.">
        <title>Genome Sequence of Afipia felis Strain 76713, Isolated in Hospital Water Using an Amoeba Co-Culture Procedure.</title>
        <authorList>
            <person name="Benamar S."/>
            <person name="La Scola B."/>
            <person name="Croce O."/>
        </authorList>
    </citation>
    <scope>NUCLEOTIDE SEQUENCE [LARGE SCALE GENOMIC DNA]</scope>
    <source>
        <strain evidence="1 2">76713</strain>
    </source>
</reference>
<comment type="caution">
    <text evidence="1">The sequence shown here is derived from an EMBL/GenBank/DDBJ whole genome shotgun (WGS) entry which is preliminary data.</text>
</comment>
<evidence type="ECO:0000313" key="2">
    <source>
        <dbReference type="Proteomes" id="UP000035762"/>
    </source>
</evidence>
<dbReference type="Proteomes" id="UP000035762">
    <property type="component" value="Unassembled WGS sequence"/>
</dbReference>
<organism evidence="1 2">
    <name type="scientific">Afipia felis</name>
    <name type="common">Cat scratch disease bacillus</name>
    <dbReference type="NCBI Taxonomy" id="1035"/>
    <lineage>
        <taxon>Bacteria</taxon>
        <taxon>Pseudomonadati</taxon>
        <taxon>Pseudomonadota</taxon>
        <taxon>Alphaproteobacteria</taxon>
        <taxon>Hyphomicrobiales</taxon>
        <taxon>Nitrobacteraceae</taxon>
        <taxon>Afipia</taxon>
    </lineage>
</organism>
<evidence type="ECO:0000313" key="1">
    <source>
        <dbReference type="EMBL" id="CEG09918.1"/>
    </source>
</evidence>
<gene>
    <name evidence="1" type="ORF">BN961_03350</name>
</gene>
<name>A0A090N8C9_AFIFE</name>
<sequence length="209" mass="23744">MRLAGDTTRQIRQQIQRRAAQFVERDAAAERRMLLLERKHRARIANAGARQRAHRPRRNRVDANAIAAEIGGEITSRGLQRRLGDAHYIVIRHHAGRAAECQRHHRAAIGHQLRRARRHFCEGEAGDHHGAREVRARGIDIAALQFVLVRETDGMDEKIHLAPCVLDRIERGVNAGDILDIARQNELGAERFRERFHPPAKRLALIGEG</sequence>
<protein>
    <submittedName>
        <fullName evidence="1">ABC-type oligopeptide transport system, periplasmic component</fullName>
    </submittedName>
</protein>
<keyword evidence="2" id="KW-1185">Reference proteome</keyword>